<evidence type="ECO:0000313" key="3">
    <source>
        <dbReference type="Proteomes" id="UP000242146"/>
    </source>
</evidence>
<evidence type="ECO:0000313" key="2">
    <source>
        <dbReference type="EMBL" id="ORX41450.1"/>
    </source>
</evidence>
<proteinExistence type="predicted"/>
<dbReference type="EMBL" id="MCGT01000114">
    <property type="protein sequence ID" value="ORX41450.1"/>
    <property type="molecule type" value="Genomic_DNA"/>
</dbReference>
<feature type="compositionally biased region" description="Acidic residues" evidence="1">
    <location>
        <begin position="41"/>
        <end position="61"/>
    </location>
</feature>
<protein>
    <submittedName>
        <fullName evidence="2">Uncharacterized protein</fullName>
    </submittedName>
</protein>
<dbReference type="Proteomes" id="UP000242146">
    <property type="component" value="Unassembled WGS sequence"/>
</dbReference>
<reference evidence="2 3" key="1">
    <citation type="submission" date="2016-07" db="EMBL/GenBank/DDBJ databases">
        <title>Pervasive Adenine N6-methylation of Active Genes in Fungi.</title>
        <authorList>
            <consortium name="DOE Joint Genome Institute"/>
            <person name="Mondo S.J."/>
            <person name="Dannebaum R.O."/>
            <person name="Kuo R.C."/>
            <person name="Labutti K."/>
            <person name="Haridas S."/>
            <person name="Kuo A."/>
            <person name="Salamov A."/>
            <person name="Ahrendt S.R."/>
            <person name="Lipzen A."/>
            <person name="Sullivan W."/>
            <person name="Andreopoulos W.B."/>
            <person name="Clum A."/>
            <person name="Lindquist E."/>
            <person name="Daum C."/>
            <person name="Ramamoorthy G.K."/>
            <person name="Gryganskyi A."/>
            <person name="Culley D."/>
            <person name="Magnuson J.K."/>
            <person name="James T.Y."/>
            <person name="O'Malley M.A."/>
            <person name="Stajich J.E."/>
            <person name="Spatafora J.W."/>
            <person name="Visel A."/>
            <person name="Grigoriev I.V."/>
        </authorList>
    </citation>
    <scope>NUCLEOTIDE SEQUENCE [LARGE SCALE GENOMIC DNA]</scope>
    <source>
        <strain evidence="2 3">NRRL 3301</strain>
    </source>
</reference>
<feature type="region of interest" description="Disordered" evidence="1">
    <location>
        <begin position="145"/>
        <end position="169"/>
    </location>
</feature>
<keyword evidence="3" id="KW-1185">Reference proteome</keyword>
<name>A0A1X2G1Z4_9FUNG</name>
<evidence type="ECO:0000256" key="1">
    <source>
        <dbReference type="SAM" id="MobiDB-lite"/>
    </source>
</evidence>
<comment type="caution">
    <text evidence="2">The sequence shown here is derived from an EMBL/GenBank/DDBJ whole genome shotgun (WGS) entry which is preliminary data.</text>
</comment>
<feature type="region of interest" description="Disordered" evidence="1">
    <location>
        <begin position="41"/>
        <end position="63"/>
    </location>
</feature>
<organism evidence="2 3">
    <name type="scientific">Hesseltinella vesiculosa</name>
    <dbReference type="NCBI Taxonomy" id="101127"/>
    <lineage>
        <taxon>Eukaryota</taxon>
        <taxon>Fungi</taxon>
        <taxon>Fungi incertae sedis</taxon>
        <taxon>Mucoromycota</taxon>
        <taxon>Mucoromycotina</taxon>
        <taxon>Mucoromycetes</taxon>
        <taxon>Mucorales</taxon>
        <taxon>Cunninghamellaceae</taxon>
        <taxon>Hesseltinella</taxon>
    </lineage>
</organism>
<sequence length="233" mass="26643">MAQHEIIDLTLSDDEYEDALDVSYDDYDRYLNERIAKEEVEVVDEEDEVDELEDDDEGLGVEEERALRRTLRSRTQALFYGTGVDDYDESGTYDEEVEDANDHQDEYDNEEEEEEEEEEEARPSLRQFFLDFVDQLMREDAANDMVEHAEHSVSSGRHSEAGPQIAASPSSNDLGFKAFVRRLNRCKDPRELVDAVIGGGGAKVHMDDLVKFDEASNTKCLMDLDSIIISRRA</sequence>
<gene>
    <name evidence="2" type="ORF">DM01DRAFT_1411906</name>
</gene>
<feature type="compositionally biased region" description="Acidic residues" evidence="1">
    <location>
        <begin position="85"/>
        <end position="99"/>
    </location>
</feature>
<feature type="region of interest" description="Disordered" evidence="1">
    <location>
        <begin position="83"/>
        <end position="123"/>
    </location>
</feature>
<accession>A0A1X2G1Z4</accession>
<dbReference type="AlphaFoldDB" id="A0A1X2G1Z4"/>
<feature type="compositionally biased region" description="Acidic residues" evidence="1">
    <location>
        <begin position="107"/>
        <end position="120"/>
    </location>
</feature>